<dbReference type="EMBL" id="BATB01000133">
    <property type="protein sequence ID" value="GAD57693.1"/>
    <property type="molecule type" value="Genomic_DNA"/>
</dbReference>
<dbReference type="GO" id="GO:0046872">
    <property type="term" value="F:metal ion binding"/>
    <property type="evidence" value="ECO:0007669"/>
    <property type="project" value="UniProtKB-KW"/>
</dbReference>
<dbReference type="InterPro" id="IPR013529">
    <property type="entry name" value="Glyco_hydro_42_N"/>
</dbReference>
<dbReference type="GO" id="GO:0009341">
    <property type="term" value="C:beta-galactosidase complex"/>
    <property type="evidence" value="ECO:0007669"/>
    <property type="project" value="InterPro"/>
</dbReference>
<keyword evidence="15" id="KW-1185">Reference proteome</keyword>
<proteinExistence type="inferred from homology"/>
<name>U3ASI8_9RHOB</name>
<feature type="active site" description="Proton donor" evidence="9">
    <location>
        <position position="156"/>
    </location>
</feature>
<dbReference type="PANTHER" id="PTHR36447">
    <property type="entry name" value="BETA-GALACTOSIDASE GANA"/>
    <property type="match status" value="1"/>
</dbReference>
<comment type="caution">
    <text evidence="14">The sequence shown here is derived from an EMBL/GenBank/DDBJ whole genome shotgun (WGS) entry which is preliminary data.</text>
</comment>
<dbReference type="GO" id="GO:0004565">
    <property type="term" value="F:beta-galactosidase activity"/>
    <property type="evidence" value="ECO:0007669"/>
    <property type="project" value="UniProtKB-EC"/>
</dbReference>
<dbReference type="eggNOG" id="COG1874">
    <property type="taxonomic scope" value="Bacteria"/>
</dbReference>
<evidence type="ECO:0000256" key="2">
    <source>
        <dbReference type="ARBA" id="ARBA00005940"/>
    </source>
</evidence>
<evidence type="ECO:0000256" key="8">
    <source>
        <dbReference type="PIRNR" id="PIRNR001084"/>
    </source>
</evidence>
<evidence type="ECO:0000259" key="13">
    <source>
        <dbReference type="Pfam" id="PF08532"/>
    </source>
</evidence>
<keyword evidence="6 11" id="KW-0862">Zinc</keyword>
<evidence type="ECO:0000256" key="1">
    <source>
        <dbReference type="ARBA" id="ARBA00001412"/>
    </source>
</evidence>
<organism evidence="14 15">
    <name type="scientific">Limimaricola cinnabarinus LL-001</name>
    <dbReference type="NCBI Taxonomy" id="1337093"/>
    <lineage>
        <taxon>Bacteria</taxon>
        <taxon>Pseudomonadati</taxon>
        <taxon>Pseudomonadota</taxon>
        <taxon>Alphaproteobacteria</taxon>
        <taxon>Rhodobacterales</taxon>
        <taxon>Paracoccaceae</taxon>
        <taxon>Limimaricola</taxon>
    </lineage>
</organism>
<evidence type="ECO:0000313" key="14">
    <source>
        <dbReference type="EMBL" id="GAD57693.1"/>
    </source>
</evidence>
<dbReference type="PIRSF" id="PIRSF001084">
    <property type="entry name" value="B-galactosidase"/>
    <property type="match status" value="1"/>
</dbReference>
<dbReference type="Proteomes" id="UP000016566">
    <property type="component" value="Unassembled WGS sequence"/>
</dbReference>
<comment type="similarity">
    <text evidence="2 8">Belongs to the glycosyl hydrolase 42 family.</text>
</comment>
<dbReference type="InterPro" id="IPR029062">
    <property type="entry name" value="Class_I_gatase-like"/>
</dbReference>
<dbReference type="Pfam" id="PF02449">
    <property type="entry name" value="Glyco_hydro_42"/>
    <property type="match status" value="1"/>
</dbReference>
<protein>
    <recommendedName>
        <fullName evidence="3 8">Beta-galactosidase</fullName>
        <shortName evidence="8">Beta-gal</shortName>
        <ecNumber evidence="3 8">3.2.1.23</ecNumber>
    </recommendedName>
</protein>
<dbReference type="Gene3D" id="3.40.50.880">
    <property type="match status" value="1"/>
</dbReference>
<evidence type="ECO:0000256" key="10">
    <source>
        <dbReference type="PIRSR" id="PIRSR001084-2"/>
    </source>
</evidence>
<keyword evidence="7 8" id="KW-0326">Glycosidase</keyword>
<dbReference type="PANTHER" id="PTHR36447:SF2">
    <property type="entry name" value="BETA-GALACTOSIDASE YESZ"/>
    <property type="match status" value="1"/>
</dbReference>
<dbReference type="SUPFAM" id="SSF52317">
    <property type="entry name" value="Class I glutamine amidotransferase-like"/>
    <property type="match status" value="1"/>
</dbReference>
<feature type="domain" description="Beta-galactosidase trimerisation" evidence="13">
    <location>
        <begin position="420"/>
        <end position="606"/>
    </location>
</feature>
<feature type="domain" description="Glycoside hydrolase family 42 N-terminal" evidence="12">
    <location>
        <begin position="20"/>
        <end position="410"/>
    </location>
</feature>
<accession>U3ASI8</accession>
<dbReference type="Pfam" id="PF08532">
    <property type="entry name" value="Glyco_hydro_42M"/>
    <property type="match status" value="1"/>
</dbReference>
<dbReference type="STRING" id="1337093.MBELCI_3745"/>
<gene>
    <name evidence="14" type="ORF">MBELCI_3745</name>
</gene>
<dbReference type="SUPFAM" id="SSF51445">
    <property type="entry name" value="(Trans)glycosidases"/>
    <property type="match status" value="1"/>
</dbReference>
<feature type="active site" description="Nucleophile" evidence="9">
    <location>
        <position position="333"/>
    </location>
</feature>
<feature type="binding site" evidence="10">
    <location>
        <position position="117"/>
    </location>
    <ligand>
        <name>substrate</name>
    </ligand>
</feature>
<evidence type="ECO:0000256" key="6">
    <source>
        <dbReference type="ARBA" id="ARBA00022833"/>
    </source>
</evidence>
<dbReference type="InterPro" id="IPR003476">
    <property type="entry name" value="Glyco_hydro_42"/>
</dbReference>
<sequence>MPFPDRRTDMTELTRTLGCCYYPEHWPRAIWAEDARRMAETGLTWVRIGEFAWGRLEPSPGDLRFDWLDEAIWTLGEAGLKVVLGTPTATPPRWVLDRHPDMLAVDAQGRPRKFGSRRHYCFSHEGFAAESDRIVTLLAERYGRNEHVAAWQTDNEYGCHDTTISYSDAARRAFQRWLRGRYPGAGNDGDIDALNAAWGNVFWSMDYRDFDEIDLPNLTVTEPNPAHALAFRRFSSDQVVAFNRRQVEIIRAHSKAPITHNYMGRVTDFDHFAVGEDLDFASWDSYPLGFLEDRAGADAETQRAYARQGDPDFQALHHDLYRAVGRGRMWVMEQQPGPVNWAPHNPAPHPGMVRLWSWEAFAHGAECVSYFRWRQAPFAQEQLHSGLLRPDSQPAPGLEEARQVAREIAQAPAVANAASEVAILFDYDADAAWAVQPHGQGLSYFGLVLDLYKAMRGLGLSIDILPTTCRDFSGYRLIAAPGLMHMSEALKEALAHAEAEVLIGPRSGARDGEFSIPVPLPPAMPGLDVVVSHVESLRPDSPEPLDQGGAFILYREAIEGAAKVVERTASGAPAVMREGRLTYLGGWPDKAAARRVVSALCARAGLDVVELPEGVRRRDTGTERFWFNHATEAARVGGLDLPPLSVTRIARDG</sequence>
<evidence type="ECO:0000256" key="5">
    <source>
        <dbReference type="ARBA" id="ARBA00022801"/>
    </source>
</evidence>
<feature type="binding site" evidence="10">
    <location>
        <position position="341"/>
    </location>
    <ligand>
        <name>substrate</name>
    </ligand>
</feature>
<evidence type="ECO:0000256" key="7">
    <source>
        <dbReference type="ARBA" id="ARBA00023295"/>
    </source>
</evidence>
<evidence type="ECO:0000256" key="11">
    <source>
        <dbReference type="PIRSR" id="PIRSR001084-3"/>
    </source>
</evidence>
<evidence type="ECO:0000256" key="4">
    <source>
        <dbReference type="ARBA" id="ARBA00022723"/>
    </source>
</evidence>
<feature type="binding site" evidence="11">
    <location>
        <position position="121"/>
    </location>
    <ligand>
        <name>Zn(2+)</name>
        <dbReference type="ChEBI" id="CHEBI:29105"/>
    </ligand>
</feature>
<keyword evidence="4 11" id="KW-0479">Metal-binding</keyword>
<comment type="catalytic activity">
    <reaction evidence="1 8">
        <text>Hydrolysis of terminal non-reducing beta-D-galactose residues in beta-D-galactosides.</text>
        <dbReference type="EC" id="3.2.1.23"/>
    </reaction>
</comment>
<reference evidence="14" key="1">
    <citation type="journal article" date="2013" name="Genome Announc.">
        <title>Draft Genome Sequence of Loktanella cinnabarina LL-001T, Isolated from Deep-Sea Floor Sediment.</title>
        <authorList>
            <person name="Nishi S."/>
            <person name="Tsubouchi T."/>
            <person name="Takaki Y."/>
            <person name="Koyanagi R."/>
            <person name="Satoh N."/>
            <person name="Maruyama T."/>
            <person name="Hatada Y."/>
        </authorList>
    </citation>
    <scope>NUCLEOTIDE SEQUENCE [LARGE SCALE GENOMIC DNA]</scope>
    <source>
        <strain evidence="14">LL-001</strain>
    </source>
</reference>
<feature type="binding site" evidence="10">
    <location>
        <position position="155"/>
    </location>
    <ligand>
        <name>substrate</name>
    </ligand>
</feature>
<dbReference type="InterPro" id="IPR013738">
    <property type="entry name" value="Beta_galactosidase_Trimer"/>
</dbReference>
<evidence type="ECO:0000259" key="12">
    <source>
        <dbReference type="Pfam" id="PF02449"/>
    </source>
</evidence>
<dbReference type="Gene3D" id="3.20.20.80">
    <property type="entry name" value="Glycosidases"/>
    <property type="match status" value="1"/>
</dbReference>
<keyword evidence="5 8" id="KW-0378">Hydrolase</keyword>
<evidence type="ECO:0000256" key="9">
    <source>
        <dbReference type="PIRSR" id="PIRSR001084-1"/>
    </source>
</evidence>
<dbReference type="CDD" id="cd03143">
    <property type="entry name" value="A4_beta-galactosidase_middle_domain"/>
    <property type="match status" value="1"/>
</dbReference>
<dbReference type="GO" id="GO:0005975">
    <property type="term" value="P:carbohydrate metabolic process"/>
    <property type="evidence" value="ECO:0007669"/>
    <property type="project" value="InterPro"/>
</dbReference>
<evidence type="ECO:0000313" key="15">
    <source>
        <dbReference type="Proteomes" id="UP000016566"/>
    </source>
</evidence>
<evidence type="ECO:0000256" key="3">
    <source>
        <dbReference type="ARBA" id="ARBA00012756"/>
    </source>
</evidence>
<dbReference type="EC" id="3.2.1.23" evidence="3 8"/>
<dbReference type="InterPro" id="IPR017853">
    <property type="entry name" value="GH"/>
</dbReference>
<dbReference type="AlphaFoldDB" id="U3ASI8"/>